<organism evidence="1">
    <name type="scientific">human gut metagenome</name>
    <dbReference type="NCBI Taxonomy" id="408170"/>
    <lineage>
        <taxon>unclassified sequences</taxon>
        <taxon>metagenomes</taxon>
        <taxon>organismal metagenomes</taxon>
    </lineage>
</organism>
<reference evidence="1" key="1">
    <citation type="journal article" date="2013" name="Environ. Microbiol.">
        <title>Microbiota from the distal guts of lean and obese adolescents exhibit partial functional redundancy besides clear differences in community structure.</title>
        <authorList>
            <person name="Ferrer M."/>
            <person name="Ruiz A."/>
            <person name="Lanza F."/>
            <person name="Haange S.B."/>
            <person name="Oberbach A."/>
            <person name="Till H."/>
            <person name="Bargiela R."/>
            <person name="Campoy C."/>
            <person name="Segura M.T."/>
            <person name="Richter M."/>
            <person name="von Bergen M."/>
            <person name="Seifert J."/>
            <person name="Suarez A."/>
        </authorList>
    </citation>
    <scope>NUCLEOTIDE SEQUENCE</scope>
</reference>
<feature type="non-terminal residue" evidence="1">
    <location>
        <position position="1"/>
    </location>
</feature>
<dbReference type="InterPro" id="IPR043751">
    <property type="entry name" value="DUF5696"/>
</dbReference>
<name>K1TFW2_9ZZZZ</name>
<dbReference type="Pfam" id="PF18952">
    <property type="entry name" value="DUF5696"/>
    <property type="match status" value="1"/>
</dbReference>
<comment type="caution">
    <text evidence="1">The sequence shown here is derived from an EMBL/GenBank/DDBJ whole genome shotgun (WGS) entry which is preliminary data.</text>
</comment>
<accession>K1TFW2</accession>
<proteinExistence type="predicted"/>
<dbReference type="AlphaFoldDB" id="K1TFW2"/>
<gene>
    <name evidence="1" type="ORF">LEA_14022</name>
</gene>
<evidence type="ECO:0000313" key="1">
    <source>
        <dbReference type="EMBL" id="EKC58121.1"/>
    </source>
</evidence>
<sequence length="161" mass="17188">NAYGDPGATNSLRRQLASAVVVTYGVPKDRTSKTLRSANKATVKISNIDNGVKVVYNFKDCGAKIPIEYTLCEDYLNVRVDVENIEEEDISSATGSLLTSISVFNSFGAALDDEEGSFVIPDGSGALINFNNGKTSANLPFAEPATGVVEFRHDSKGTCQD</sequence>
<dbReference type="EMBL" id="AJWY01009520">
    <property type="protein sequence ID" value="EKC58121.1"/>
    <property type="molecule type" value="Genomic_DNA"/>
</dbReference>
<protein>
    <submittedName>
        <fullName evidence="1">Uncharacterized protein</fullName>
    </submittedName>
</protein>